<feature type="compositionally biased region" description="Polar residues" evidence="1">
    <location>
        <begin position="249"/>
        <end position="265"/>
    </location>
</feature>
<dbReference type="PATRIC" id="fig|1227452.3.peg.1652"/>
<feature type="domain" description="Methyltransferase type 11" evidence="2">
    <location>
        <begin position="44"/>
        <end position="140"/>
    </location>
</feature>
<protein>
    <recommendedName>
        <fullName evidence="2">Methyltransferase type 11 domain-containing protein</fullName>
    </recommendedName>
</protein>
<name>M0KTG3_9EURY</name>
<dbReference type="SUPFAM" id="SSF53335">
    <property type="entry name" value="S-adenosyl-L-methionine-dependent methyltransferases"/>
    <property type="match status" value="1"/>
</dbReference>
<dbReference type="PANTHER" id="PTHR43464:SF83">
    <property type="entry name" value="MALONYL-[ACYL-CARRIER PROTEIN] O-METHYLTRANSFERASE"/>
    <property type="match status" value="1"/>
</dbReference>
<gene>
    <name evidence="3" type="ORF">C442_08266</name>
</gene>
<dbReference type="GO" id="GO:0008757">
    <property type="term" value="F:S-adenosylmethionine-dependent methyltransferase activity"/>
    <property type="evidence" value="ECO:0007669"/>
    <property type="project" value="InterPro"/>
</dbReference>
<organism evidence="3 4">
    <name type="scientific">Haloarcula amylolytica JCM 13557</name>
    <dbReference type="NCBI Taxonomy" id="1227452"/>
    <lineage>
        <taxon>Archaea</taxon>
        <taxon>Methanobacteriati</taxon>
        <taxon>Methanobacteriota</taxon>
        <taxon>Stenosarchaea group</taxon>
        <taxon>Halobacteria</taxon>
        <taxon>Halobacteriales</taxon>
        <taxon>Haloarculaceae</taxon>
        <taxon>Haloarcula</taxon>
    </lineage>
</organism>
<keyword evidence="4" id="KW-1185">Reference proteome</keyword>
<dbReference type="Gene3D" id="3.40.50.150">
    <property type="entry name" value="Vaccinia Virus protein VP39"/>
    <property type="match status" value="1"/>
</dbReference>
<dbReference type="AlphaFoldDB" id="M0KTG3"/>
<evidence type="ECO:0000259" key="2">
    <source>
        <dbReference type="Pfam" id="PF08241"/>
    </source>
</evidence>
<dbReference type="EMBL" id="AOLW01000015">
    <property type="protein sequence ID" value="EMA23005.1"/>
    <property type="molecule type" value="Genomic_DNA"/>
</dbReference>
<sequence length="312" mass="33225">MGGTLDYDEAEARQEEAIYSTPAAVARRERVRDLFAPEPGDKVLSIGCGPGFEPAEIGWTVGNAGHVHGIDRSKAMLELARARCAPLPQVTLAQGNADDLPVADGSVDAAVAVQVFEYLESVDSALSELARVLRPGGSAVVCDADFSSLVWRSPNPERMARVLDAFDDHCPHPRLGSRLAPHLRGAGLTIDRVEPNAIVNTSLDDTFAAHLMAFIEDYAADHEASGQQRHRPGPMTSENRRPTGRPFSVSRSTATSFTSPRSGLSVPTTDCAVALTHTHNSIGFGPICRYPQCEVCTSSGTSVISGYRTTGG</sequence>
<evidence type="ECO:0000313" key="3">
    <source>
        <dbReference type="EMBL" id="EMA23005.1"/>
    </source>
</evidence>
<dbReference type="CDD" id="cd02440">
    <property type="entry name" value="AdoMet_MTases"/>
    <property type="match status" value="1"/>
</dbReference>
<evidence type="ECO:0000313" key="4">
    <source>
        <dbReference type="Proteomes" id="UP000011623"/>
    </source>
</evidence>
<evidence type="ECO:0000256" key="1">
    <source>
        <dbReference type="SAM" id="MobiDB-lite"/>
    </source>
</evidence>
<proteinExistence type="predicted"/>
<dbReference type="Proteomes" id="UP000011623">
    <property type="component" value="Unassembled WGS sequence"/>
</dbReference>
<reference evidence="3 4" key="1">
    <citation type="journal article" date="2014" name="PLoS Genet.">
        <title>Phylogenetically driven sequencing of extremely halophilic archaea reveals strategies for static and dynamic osmo-response.</title>
        <authorList>
            <person name="Becker E.A."/>
            <person name="Seitzer P.M."/>
            <person name="Tritt A."/>
            <person name="Larsen D."/>
            <person name="Krusor M."/>
            <person name="Yao A.I."/>
            <person name="Wu D."/>
            <person name="Madern D."/>
            <person name="Eisen J.A."/>
            <person name="Darling A.E."/>
            <person name="Facciotti M.T."/>
        </authorList>
    </citation>
    <scope>NUCLEOTIDE SEQUENCE [LARGE SCALE GENOMIC DNA]</scope>
    <source>
        <strain evidence="3 4">JCM 13557</strain>
    </source>
</reference>
<dbReference type="InterPro" id="IPR013216">
    <property type="entry name" value="Methyltransf_11"/>
</dbReference>
<comment type="caution">
    <text evidence="3">The sequence shown here is derived from an EMBL/GenBank/DDBJ whole genome shotgun (WGS) entry which is preliminary data.</text>
</comment>
<feature type="region of interest" description="Disordered" evidence="1">
    <location>
        <begin position="222"/>
        <end position="265"/>
    </location>
</feature>
<dbReference type="InterPro" id="IPR029063">
    <property type="entry name" value="SAM-dependent_MTases_sf"/>
</dbReference>
<dbReference type="Pfam" id="PF08241">
    <property type="entry name" value="Methyltransf_11"/>
    <property type="match status" value="1"/>
</dbReference>
<dbReference type="PANTHER" id="PTHR43464">
    <property type="entry name" value="METHYLTRANSFERASE"/>
    <property type="match status" value="1"/>
</dbReference>
<accession>M0KTG3</accession>